<organism evidence="1 2">
    <name type="scientific">Sphingomonas pseudosanguinis</name>
    <dbReference type="NCBI Taxonomy" id="413712"/>
    <lineage>
        <taxon>Bacteria</taxon>
        <taxon>Pseudomonadati</taxon>
        <taxon>Pseudomonadota</taxon>
        <taxon>Alphaproteobacteria</taxon>
        <taxon>Sphingomonadales</taxon>
        <taxon>Sphingomonadaceae</taxon>
        <taxon>Sphingomonas</taxon>
    </lineage>
</organism>
<dbReference type="Pfam" id="PF19527">
    <property type="entry name" value="DUF6055"/>
    <property type="match status" value="1"/>
</dbReference>
<dbReference type="InterPro" id="IPR045690">
    <property type="entry name" value="DUF6055"/>
</dbReference>
<dbReference type="AlphaFoldDB" id="A0A7W6AB78"/>
<keyword evidence="2" id="KW-1185">Reference proteome</keyword>
<gene>
    <name evidence="1" type="ORF">GGR48_003117</name>
</gene>
<dbReference type="EMBL" id="JACIDH010000018">
    <property type="protein sequence ID" value="MBB3880669.1"/>
    <property type="molecule type" value="Genomic_DNA"/>
</dbReference>
<dbReference type="Proteomes" id="UP000538670">
    <property type="component" value="Unassembled WGS sequence"/>
</dbReference>
<name>A0A7W6AB78_9SPHN</name>
<evidence type="ECO:0000313" key="1">
    <source>
        <dbReference type="EMBL" id="MBB3880669.1"/>
    </source>
</evidence>
<proteinExistence type="predicted"/>
<reference evidence="1 2" key="1">
    <citation type="submission" date="2020-08" db="EMBL/GenBank/DDBJ databases">
        <title>Genomic Encyclopedia of Type Strains, Phase IV (KMG-IV): sequencing the most valuable type-strain genomes for metagenomic binning, comparative biology and taxonomic classification.</title>
        <authorList>
            <person name="Goeker M."/>
        </authorList>
    </citation>
    <scope>NUCLEOTIDE SEQUENCE [LARGE SCALE GENOMIC DNA]</scope>
    <source>
        <strain evidence="1 2">DSM 19512</strain>
    </source>
</reference>
<dbReference type="RefSeq" id="WP_183952708.1">
    <property type="nucleotide sequence ID" value="NZ_JACIDH010000018.1"/>
</dbReference>
<dbReference type="PROSITE" id="PS51257">
    <property type="entry name" value="PROKAR_LIPOPROTEIN"/>
    <property type="match status" value="1"/>
</dbReference>
<sequence length="596" mass="64190">MRRLYALVPALFLAACGGGEDDTRTASGPVATAASVSTEQPVTGCRATSDNNPWGVLPVRTWTPASADPPNEPFQVPGTAYGPAFEARLIWAYGINLGESSRVAEFEMADGCRRRFRLASLSADDIAAIEQEADNHPLAADTASYATDYDFEPTSQEALDAGTVRKVETQHFTLWYGVKQDGFSYRWARDTNTNWEQFIDASGQWLETIWLWNRDLLNAPMPYAEGSDRKKVNMYVCGTGLPFFSDGDMGDCGATGQAAMWVSAPNLQAGGVTTTHEFGHVIQFHTGGFRDKPDAGPIWEVGAEWNAYVLSPNFVAFMPSYLNNLENGPLWSIARYGAQPFMSFLYDQDSTRPLVWRSWTENLRNSDGATTEDYMQAFVRLGQGAGLYANGFASFADDMGWYGARLAGMDFIDQRALIDATTASATQTLASHLYATLAEGSGAGQYLSSPARPLLQFGTHLIPLTANGGTVQVTLTGDTTDNQAGWRFAIVAIENGTKVTYSGLGAVSGTGSATISRPVPQGAKLFLTVTATPGAYETLGWQQDGAVTGTKFPYRVAISGATAPTGDPAACAPNVAPNTWTLNYNTNGNQEYGRPC</sequence>
<evidence type="ECO:0008006" key="3">
    <source>
        <dbReference type="Google" id="ProtNLM"/>
    </source>
</evidence>
<comment type="caution">
    <text evidence="1">The sequence shown here is derived from an EMBL/GenBank/DDBJ whole genome shotgun (WGS) entry which is preliminary data.</text>
</comment>
<accession>A0A7W6AB78</accession>
<evidence type="ECO:0000313" key="2">
    <source>
        <dbReference type="Proteomes" id="UP000538670"/>
    </source>
</evidence>
<protein>
    <recommendedName>
        <fullName evidence="3">Avirulence protein</fullName>
    </recommendedName>
</protein>